<dbReference type="EMBL" id="JAGGLL010000054">
    <property type="protein sequence ID" value="MBP2024210.1"/>
    <property type="molecule type" value="Genomic_DNA"/>
</dbReference>
<dbReference type="CDD" id="cd08645">
    <property type="entry name" value="FMT_core_GART"/>
    <property type="match status" value="1"/>
</dbReference>
<feature type="binding site" evidence="6">
    <location>
        <position position="66"/>
    </location>
    <ligand>
        <name>(6R)-10-formyltetrahydrofolate</name>
        <dbReference type="ChEBI" id="CHEBI:195366"/>
    </ligand>
</feature>
<dbReference type="InterPro" id="IPR002376">
    <property type="entry name" value="Formyl_transf_N"/>
</dbReference>
<dbReference type="NCBIfam" id="TIGR00639">
    <property type="entry name" value="PurN"/>
    <property type="match status" value="1"/>
</dbReference>
<dbReference type="Proteomes" id="UP001519308">
    <property type="component" value="Unassembled WGS sequence"/>
</dbReference>
<protein>
    <recommendedName>
        <fullName evidence="6">Phosphoribosylglycinamide formyltransferase</fullName>
        <ecNumber evidence="6">2.1.2.2</ecNumber>
    </recommendedName>
    <alternativeName>
        <fullName evidence="6">5'-phosphoribosylglycinamide transformylase</fullName>
    </alternativeName>
    <alternativeName>
        <fullName evidence="6">GAR transformylase</fullName>
        <shortName evidence="6">GART</shortName>
    </alternativeName>
</protein>
<evidence type="ECO:0000259" key="7">
    <source>
        <dbReference type="Pfam" id="PF00551"/>
    </source>
</evidence>
<comment type="catalytic activity">
    <reaction evidence="5 6">
        <text>N(1)-(5-phospho-beta-D-ribosyl)glycinamide + (6R)-10-formyltetrahydrofolate = N(2)-formyl-N(1)-(5-phospho-beta-D-ribosyl)glycinamide + (6S)-5,6,7,8-tetrahydrofolate + H(+)</text>
        <dbReference type="Rhea" id="RHEA:15053"/>
        <dbReference type="ChEBI" id="CHEBI:15378"/>
        <dbReference type="ChEBI" id="CHEBI:57453"/>
        <dbReference type="ChEBI" id="CHEBI:143788"/>
        <dbReference type="ChEBI" id="CHEBI:147286"/>
        <dbReference type="ChEBI" id="CHEBI:195366"/>
        <dbReference type="EC" id="2.1.2.2"/>
    </reaction>
</comment>
<dbReference type="EC" id="2.1.2.2" evidence="6"/>
<feature type="active site" description="Proton donor" evidence="6">
    <location>
        <position position="108"/>
    </location>
</feature>
<dbReference type="PROSITE" id="PS00373">
    <property type="entry name" value="GART"/>
    <property type="match status" value="1"/>
</dbReference>
<evidence type="ECO:0000256" key="3">
    <source>
        <dbReference type="ARBA" id="ARBA00022755"/>
    </source>
</evidence>
<proteinExistence type="inferred from homology"/>
<dbReference type="Pfam" id="PF00551">
    <property type="entry name" value="Formyl_trans_N"/>
    <property type="match status" value="1"/>
</dbReference>
<feature type="domain" description="Formyl transferase N-terminal" evidence="7">
    <location>
        <begin position="1"/>
        <end position="186"/>
    </location>
</feature>
<dbReference type="InterPro" id="IPR036477">
    <property type="entry name" value="Formyl_transf_N_sf"/>
</dbReference>
<comment type="caution">
    <text evidence="8">The sequence shown here is derived from an EMBL/GenBank/DDBJ whole genome shotgun (WGS) entry which is preliminary data.</text>
</comment>
<keyword evidence="9" id="KW-1185">Reference proteome</keyword>
<organism evidence="8 9">
    <name type="scientific">Clostridium punense</name>
    <dbReference type="NCBI Taxonomy" id="1054297"/>
    <lineage>
        <taxon>Bacteria</taxon>
        <taxon>Bacillati</taxon>
        <taxon>Bacillota</taxon>
        <taxon>Clostridia</taxon>
        <taxon>Eubacteriales</taxon>
        <taxon>Clostridiaceae</taxon>
        <taxon>Clostridium</taxon>
    </lineage>
</organism>
<reference evidence="8 9" key="1">
    <citation type="submission" date="2021-03" db="EMBL/GenBank/DDBJ databases">
        <title>Genomic Encyclopedia of Type Strains, Phase IV (KMG-IV): sequencing the most valuable type-strain genomes for metagenomic binning, comparative biology and taxonomic classification.</title>
        <authorList>
            <person name="Goeker M."/>
        </authorList>
    </citation>
    <scope>NUCLEOTIDE SEQUENCE [LARGE SCALE GENOMIC DNA]</scope>
    <source>
        <strain evidence="8 9">DSM 28650</strain>
    </source>
</reference>
<gene>
    <name evidence="6" type="primary">purN</name>
    <name evidence="8" type="ORF">J2Z44_004065</name>
</gene>
<evidence type="ECO:0000313" key="8">
    <source>
        <dbReference type="EMBL" id="MBP2024210.1"/>
    </source>
</evidence>
<accession>A0ABS4KA30</accession>
<keyword evidence="3 6" id="KW-0658">Purine biosynthesis</keyword>
<keyword evidence="2 6" id="KW-0808">Transferase</keyword>
<comment type="function">
    <text evidence="6">Catalyzes the transfer of a formyl group from 10-formyltetrahydrofolate to 5-phospho-ribosyl-glycinamide (GAR), producing 5-phospho-ribosyl-N-formylglycinamide (FGAR) and tetrahydrofolate.</text>
</comment>
<evidence type="ECO:0000313" key="9">
    <source>
        <dbReference type="Proteomes" id="UP001519308"/>
    </source>
</evidence>
<dbReference type="GO" id="GO:0004644">
    <property type="term" value="F:phosphoribosylglycinamide formyltransferase activity"/>
    <property type="evidence" value="ECO:0007669"/>
    <property type="project" value="UniProtKB-EC"/>
</dbReference>
<comment type="pathway">
    <text evidence="1 6">Purine metabolism; IMP biosynthesis via de novo pathway; N(2)-formyl-N(1)-(5-phospho-D-ribosyl)glycinamide from N(1)-(5-phospho-D-ribosyl)glycinamide (10-formyl THF route): step 1/1.</text>
</comment>
<evidence type="ECO:0000256" key="2">
    <source>
        <dbReference type="ARBA" id="ARBA00022679"/>
    </source>
</evidence>
<dbReference type="PANTHER" id="PTHR43369">
    <property type="entry name" value="PHOSPHORIBOSYLGLYCINAMIDE FORMYLTRANSFERASE"/>
    <property type="match status" value="1"/>
</dbReference>
<evidence type="ECO:0000256" key="1">
    <source>
        <dbReference type="ARBA" id="ARBA00005054"/>
    </source>
</evidence>
<dbReference type="InterPro" id="IPR001555">
    <property type="entry name" value="GART_AS"/>
</dbReference>
<dbReference type="SUPFAM" id="SSF53328">
    <property type="entry name" value="Formyltransferase"/>
    <property type="match status" value="1"/>
</dbReference>
<dbReference type="InterPro" id="IPR004607">
    <property type="entry name" value="GART"/>
</dbReference>
<dbReference type="PANTHER" id="PTHR43369:SF2">
    <property type="entry name" value="PHOSPHORIBOSYLGLYCINAMIDE FORMYLTRANSFERASE"/>
    <property type="match status" value="1"/>
</dbReference>
<evidence type="ECO:0000256" key="4">
    <source>
        <dbReference type="ARBA" id="ARBA00038440"/>
    </source>
</evidence>
<evidence type="ECO:0000256" key="5">
    <source>
        <dbReference type="ARBA" id="ARBA00047664"/>
    </source>
</evidence>
<feature type="binding site" evidence="6">
    <location>
        <position position="106"/>
    </location>
    <ligand>
        <name>(6R)-10-formyltetrahydrofolate</name>
        <dbReference type="ChEBI" id="CHEBI:195366"/>
    </ligand>
</feature>
<dbReference type="Gene3D" id="3.40.50.170">
    <property type="entry name" value="Formyl transferase, N-terminal domain"/>
    <property type="match status" value="1"/>
</dbReference>
<dbReference type="RefSeq" id="WP_021282598.1">
    <property type="nucleotide sequence ID" value="NZ_JAGGLL010000054.1"/>
</dbReference>
<comment type="similarity">
    <text evidence="4 6">Belongs to the GART family.</text>
</comment>
<sequence length="198" mass="21701">MNIAVFASHGGSDLQAIIDGCKSGKVNSKVKLVISNNSNSMALQRAENEGILGYHISQKVIPDNGKLDNKILSILDENEIDMIFLAGYLKMLGTSVLQKYSNRIFNIHPALLPKYGGKGMYGMNVHKAVIEAREKISGVTIHRVNEKYDSGEIVAQAEVPVMPNDTPEELAARVLEREHSFLIEVVNDIISGNIKLGE</sequence>
<dbReference type="HAMAP" id="MF_01930">
    <property type="entry name" value="PurN"/>
    <property type="match status" value="1"/>
</dbReference>
<evidence type="ECO:0000256" key="6">
    <source>
        <dbReference type="HAMAP-Rule" id="MF_01930"/>
    </source>
</evidence>
<feature type="site" description="Raises pKa of active site His" evidence="6">
    <location>
        <position position="149"/>
    </location>
</feature>
<comment type="caution">
    <text evidence="6">Lacks conserved residue(s) required for the propagation of feature annotation.</text>
</comment>
<name>A0ABS4KA30_9CLOT</name>